<dbReference type="InterPro" id="IPR052337">
    <property type="entry name" value="SAT4-like"/>
</dbReference>
<comment type="caution">
    <text evidence="9">The sequence shown here is derived from an EMBL/GenBank/DDBJ whole genome shotgun (WGS) entry which is preliminary data.</text>
</comment>
<feature type="compositionally biased region" description="Polar residues" evidence="6">
    <location>
        <begin position="322"/>
        <end position="331"/>
    </location>
</feature>
<gene>
    <name evidence="9" type="ORF">B0H66DRAFT_249663</name>
</gene>
<dbReference type="Proteomes" id="UP001283341">
    <property type="component" value="Unassembled WGS sequence"/>
</dbReference>
<organism evidence="9 10">
    <name type="scientific">Apodospora peruviana</name>
    <dbReference type="NCBI Taxonomy" id="516989"/>
    <lineage>
        <taxon>Eukaryota</taxon>
        <taxon>Fungi</taxon>
        <taxon>Dikarya</taxon>
        <taxon>Ascomycota</taxon>
        <taxon>Pezizomycotina</taxon>
        <taxon>Sordariomycetes</taxon>
        <taxon>Sordariomycetidae</taxon>
        <taxon>Sordariales</taxon>
        <taxon>Lasiosphaeriaceae</taxon>
        <taxon>Apodospora</taxon>
    </lineage>
</organism>
<evidence type="ECO:0000313" key="10">
    <source>
        <dbReference type="Proteomes" id="UP001283341"/>
    </source>
</evidence>
<evidence type="ECO:0000259" key="8">
    <source>
        <dbReference type="Pfam" id="PF20684"/>
    </source>
</evidence>
<feature type="transmembrane region" description="Helical" evidence="7">
    <location>
        <begin position="37"/>
        <end position="63"/>
    </location>
</feature>
<evidence type="ECO:0000256" key="3">
    <source>
        <dbReference type="ARBA" id="ARBA00022989"/>
    </source>
</evidence>
<dbReference type="AlphaFoldDB" id="A0AAE0I533"/>
<feature type="region of interest" description="Disordered" evidence="6">
    <location>
        <begin position="291"/>
        <end position="442"/>
    </location>
</feature>
<dbReference type="PANTHER" id="PTHR33048:SF2">
    <property type="entry name" value="SRPK"/>
    <property type="match status" value="1"/>
</dbReference>
<proteinExistence type="inferred from homology"/>
<dbReference type="EMBL" id="JAUEDM010000004">
    <property type="protein sequence ID" value="KAK3318778.1"/>
    <property type="molecule type" value="Genomic_DNA"/>
</dbReference>
<keyword evidence="2 7" id="KW-0812">Transmembrane</keyword>
<reference evidence="9" key="2">
    <citation type="submission" date="2023-06" db="EMBL/GenBank/DDBJ databases">
        <authorList>
            <consortium name="Lawrence Berkeley National Laboratory"/>
            <person name="Haridas S."/>
            <person name="Hensen N."/>
            <person name="Bonometti L."/>
            <person name="Westerberg I."/>
            <person name="Brannstrom I.O."/>
            <person name="Guillou S."/>
            <person name="Cros-Aarteil S."/>
            <person name="Calhoun S."/>
            <person name="Kuo A."/>
            <person name="Mondo S."/>
            <person name="Pangilinan J."/>
            <person name="Riley R."/>
            <person name="Labutti K."/>
            <person name="Andreopoulos B."/>
            <person name="Lipzen A."/>
            <person name="Chen C."/>
            <person name="Yanf M."/>
            <person name="Daum C."/>
            <person name="Ng V."/>
            <person name="Clum A."/>
            <person name="Steindorff A."/>
            <person name="Ohm R."/>
            <person name="Martin F."/>
            <person name="Silar P."/>
            <person name="Natvig D."/>
            <person name="Lalanne C."/>
            <person name="Gautier V."/>
            <person name="Ament-Velasquez S.L."/>
            <person name="Kruys A."/>
            <person name="Hutchinson M.I."/>
            <person name="Powell A.J."/>
            <person name="Barry K."/>
            <person name="Miller A.N."/>
            <person name="Grigoriev I.V."/>
            <person name="Debuchy R."/>
            <person name="Gladieux P."/>
            <person name="Thoren M.H."/>
            <person name="Johannesson H."/>
        </authorList>
    </citation>
    <scope>NUCLEOTIDE SEQUENCE</scope>
    <source>
        <strain evidence="9">CBS 118394</strain>
    </source>
</reference>
<comment type="subcellular location">
    <subcellularLocation>
        <location evidence="1">Membrane</location>
        <topology evidence="1">Multi-pass membrane protein</topology>
    </subcellularLocation>
</comment>
<feature type="transmembrane region" description="Helical" evidence="7">
    <location>
        <begin position="249"/>
        <end position="270"/>
    </location>
</feature>
<keyword evidence="10" id="KW-1185">Reference proteome</keyword>
<keyword evidence="3 7" id="KW-1133">Transmembrane helix</keyword>
<feature type="transmembrane region" description="Helical" evidence="7">
    <location>
        <begin position="179"/>
        <end position="202"/>
    </location>
</feature>
<evidence type="ECO:0000256" key="4">
    <source>
        <dbReference type="ARBA" id="ARBA00023136"/>
    </source>
</evidence>
<evidence type="ECO:0000313" key="9">
    <source>
        <dbReference type="EMBL" id="KAK3318778.1"/>
    </source>
</evidence>
<evidence type="ECO:0000256" key="5">
    <source>
        <dbReference type="ARBA" id="ARBA00038359"/>
    </source>
</evidence>
<evidence type="ECO:0000256" key="2">
    <source>
        <dbReference type="ARBA" id="ARBA00022692"/>
    </source>
</evidence>
<evidence type="ECO:0000256" key="7">
    <source>
        <dbReference type="SAM" id="Phobius"/>
    </source>
</evidence>
<evidence type="ECO:0000256" key="1">
    <source>
        <dbReference type="ARBA" id="ARBA00004141"/>
    </source>
</evidence>
<comment type="similarity">
    <text evidence="5">Belongs to the SAT4 family.</text>
</comment>
<dbReference type="GO" id="GO:0016020">
    <property type="term" value="C:membrane"/>
    <property type="evidence" value="ECO:0007669"/>
    <property type="project" value="UniProtKB-SubCell"/>
</dbReference>
<accession>A0AAE0I533</accession>
<dbReference type="Pfam" id="PF20684">
    <property type="entry name" value="Fung_rhodopsin"/>
    <property type="match status" value="1"/>
</dbReference>
<feature type="compositionally biased region" description="Basic and acidic residues" evidence="6">
    <location>
        <begin position="384"/>
        <end position="398"/>
    </location>
</feature>
<dbReference type="InterPro" id="IPR049326">
    <property type="entry name" value="Rhodopsin_dom_fungi"/>
</dbReference>
<sequence length="442" mass="48659">MDSFTTEAFALLGVGLFIIGLRLYARISTVGFGRLQADDYLMVLAAVVYSIETALAYSVGAYWHGLANNAMTDEQRRLLEPNSEEYRLRINGSKTQVAGWSTYTFLLWILKAAMCTFYLRLTEGLEFRPRILAGFGIIVSTWLAVLLSILLSCVPLEKNWQIYPDPGNFCQPAISKIDIFVTVVLNVLTDLYLLSIPIPMLWKSSLKPAKKAGLMVLFSGGIFVTMAGILRCVLILTDPVNGAQQAGSWAVRETFVAVITSNLPMIFPLINRWGRPLLGTLRSFTSQAGKLSGLSRSADPMPGAFKLEDKNPRRGMGPRSVNPITNLSLDGSQEHIYAQQNDTRTAQERDPGTGSDTDVEQGRPTGASPGSGGILKETSLQVTETRKSRSDFPSDESIRNIGDYYLVEQSRRSKDGQSPPRPGSGHKRARRSSLHFGLGRKD</sequence>
<name>A0AAE0I533_9PEZI</name>
<feature type="compositionally biased region" description="Basic residues" evidence="6">
    <location>
        <begin position="424"/>
        <end position="433"/>
    </location>
</feature>
<evidence type="ECO:0000256" key="6">
    <source>
        <dbReference type="SAM" id="MobiDB-lite"/>
    </source>
</evidence>
<dbReference type="PANTHER" id="PTHR33048">
    <property type="entry name" value="PTH11-LIKE INTEGRAL MEMBRANE PROTEIN (AFU_ORTHOLOGUE AFUA_5G11245)"/>
    <property type="match status" value="1"/>
</dbReference>
<protein>
    <recommendedName>
        <fullName evidence="8">Rhodopsin domain-containing protein</fullName>
    </recommendedName>
</protein>
<feature type="transmembrane region" description="Helical" evidence="7">
    <location>
        <begin position="97"/>
        <end position="119"/>
    </location>
</feature>
<feature type="domain" description="Rhodopsin" evidence="8">
    <location>
        <begin position="21"/>
        <end position="272"/>
    </location>
</feature>
<feature type="transmembrane region" description="Helical" evidence="7">
    <location>
        <begin position="214"/>
        <end position="237"/>
    </location>
</feature>
<feature type="transmembrane region" description="Helical" evidence="7">
    <location>
        <begin position="6"/>
        <end position="25"/>
    </location>
</feature>
<feature type="transmembrane region" description="Helical" evidence="7">
    <location>
        <begin position="131"/>
        <end position="151"/>
    </location>
</feature>
<keyword evidence="4 7" id="KW-0472">Membrane</keyword>
<reference evidence="9" key="1">
    <citation type="journal article" date="2023" name="Mol. Phylogenet. Evol.">
        <title>Genome-scale phylogeny and comparative genomics of the fungal order Sordariales.</title>
        <authorList>
            <person name="Hensen N."/>
            <person name="Bonometti L."/>
            <person name="Westerberg I."/>
            <person name="Brannstrom I.O."/>
            <person name="Guillou S."/>
            <person name="Cros-Aarteil S."/>
            <person name="Calhoun S."/>
            <person name="Haridas S."/>
            <person name="Kuo A."/>
            <person name="Mondo S."/>
            <person name="Pangilinan J."/>
            <person name="Riley R."/>
            <person name="LaButti K."/>
            <person name="Andreopoulos B."/>
            <person name="Lipzen A."/>
            <person name="Chen C."/>
            <person name="Yan M."/>
            <person name="Daum C."/>
            <person name="Ng V."/>
            <person name="Clum A."/>
            <person name="Steindorff A."/>
            <person name="Ohm R.A."/>
            <person name="Martin F."/>
            <person name="Silar P."/>
            <person name="Natvig D.O."/>
            <person name="Lalanne C."/>
            <person name="Gautier V."/>
            <person name="Ament-Velasquez S.L."/>
            <person name="Kruys A."/>
            <person name="Hutchinson M.I."/>
            <person name="Powell A.J."/>
            <person name="Barry K."/>
            <person name="Miller A.N."/>
            <person name="Grigoriev I.V."/>
            <person name="Debuchy R."/>
            <person name="Gladieux P."/>
            <person name="Hiltunen Thoren M."/>
            <person name="Johannesson H."/>
        </authorList>
    </citation>
    <scope>NUCLEOTIDE SEQUENCE</scope>
    <source>
        <strain evidence="9">CBS 118394</strain>
    </source>
</reference>